<sequence precursor="true">MSQPYWFSTILRASGVALLAFVVAGCDVTPVPQTARGKVLINGQARGGIEVTFWDAMNHESMLVSTTTSDDGTFLVQNIPLGGMKECVVTFSKPALKNGQDLPVDMKASEGNTVELVPKDLRDPNQSTVRATLPTNEFQYDITTTK</sequence>
<evidence type="ECO:0000313" key="2">
    <source>
        <dbReference type="EMBL" id="QDU77537.1"/>
    </source>
</evidence>
<reference evidence="3" key="1">
    <citation type="submission" date="2019-02" db="EMBL/GenBank/DDBJ databases">
        <title>Deep-cultivation of Planctomycetes and their phenomic and genomic characterization uncovers novel biology.</title>
        <authorList>
            <person name="Wiegand S."/>
            <person name="Jogler M."/>
            <person name="Boedeker C."/>
            <person name="Pinto D."/>
            <person name="Vollmers J."/>
            <person name="Rivas-Marin E."/>
            <person name="Kohn T."/>
            <person name="Peeters S.H."/>
            <person name="Heuer A."/>
            <person name="Rast P."/>
            <person name="Oberbeckmann S."/>
            <person name="Bunk B."/>
            <person name="Jeske O."/>
            <person name="Meyerdierks A."/>
            <person name="Storesund J.E."/>
            <person name="Kallscheuer N."/>
            <person name="Luecker S."/>
            <person name="Lage O.M."/>
            <person name="Pohl T."/>
            <person name="Merkel B.J."/>
            <person name="Hornburger P."/>
            <person name="Mueller R.-W."/>
            <person name="Bruemmer F."/>
            <person name="Labrenz M."/>
            <person name="Spormann A.M."/>
            <person name="Op den Camp H."/>
            <person name="Overmann J."/>
            <person name="Amann R."/>
            <person name="Jetten M.S.M."/>
            <person name="Mascher T."/>
            <person name="Medema M.H."/>
            <person name="Devos D.P."/>
            <person name="Kaster A.-K."/>
            <person name="Ovreas L."/>
            <person name="Rohde M."/>
            <person name="Galperin M.Y."/>
            <person name="Jogler C."/>
        </authorList>
    </citation>
    <scope>NUCLEOTIDE SEQUENCE [LARGE SCALE GENOMIC DNA]</scope>
    <source>
        <strain evidence="3">Pan97</strain>
    </source>
</reference>
<dbReference type="AlphaFoldDB" id="A0A518CE90"/>
<keyword evidence="3" id="KW-1185">Reference proteome</keyword>
<feature type="signal peptide" evidence="1">
    <location>
        <begin position="1"/>
        <end position="19"/>
    </location>
</feature>
<organism evidence="2 3">
    <name type="scientific">Bremerella volcania</name>
    <dbReference type="NCBI Taxonomy" id="2527984"/>
    <lineage>
        <taxon>Bacteria</taxon>
        <taxon>Pseudomonadati</taxon>
        <taxon>Planctomycetota</taxon>
        <taxon>Planctomycetia</taxon>
        <taxon>Pirellulales</taxon>
        <taxon>Pirellulaceae</taxon>
        <taxon>Bremerella</taxon>
    </lineage>
</organism>
<protein>
    <recommendedName>
        <fullName evidence="4">Carboxypeptidase regulatory-like domain-containing protein</fullName>
    </recommendedName>
</protein>
<gene>
    <name evidence="2" type="ORF">Pan97_46080</name>
</gene>
<evidence type="ECO:0008006" key="4">
    <source>
        <dbReference type="Google" id="ProtNLM"/>
    </source>
</evidence>
<feature type="chain" id="PRO_5021842438" description="Carboxypeptidase regulatory-like domain-containing protein" evidence="1">
    <location>
        <begin position="20"/>
        <end position="146"/>
    </location>
</feature>
<evidence type="ECO:0000313" key="3">
    <source>
        <dbReference type="Proteomes" id="UP000318626"/>
    </source>
</evidence>
<proteinExistence type="predicted"/>
<dbReference type="OrthoDB" id="9950193at2"/>
<dbReference type="EMBL" id="CP036289">
    <property type="protein sequence ID" value="QDU77537.1"/>
    <property type="molecule type" value="Genomic_DNA"/>
</dbReference>
<evidence type="ECO:0000256" key="1">
    <source>
        <dbReference type="SAM" id="SignalP"/>
    </source>
</evidence>
<dbReference type="Proteomes" id="UP000318626">
    <property type="component" value="Chromosome"/>
</dbReference>
<dbReference type="RefSeq" id="WP_144976475.1">
    <property type="nucleotide sequence ID" value="NZ_CP036289.1"/>
</dbReference>
<keyword evidence="1" id="KW-0732">Signal</keyword>
<name>A0A518CE90_9BACT</name>
<accession>A0A518CE90</accession>
<dbReference type="KEGG" id="bvo:Pan97_46080"/>